<keyword evidence="1" id="KW-0812">Transmembrane</keyword>
<keyword evidence="1" id="KW-1133">Transmembrane helix</keyword>
<gene>
    <name evidence="3" type="ORF">GKZ28_08480</name>
</gene>
<dbReference type="InterPro" id="IPR015032">
    <property type="entry name" value="ThsB__TIR-like_domain"/>
</dbReference>
<dbReference type="AlphaFoldDB" id="A0A964W214"/>
<accession>A0A964W214</accession>
<dbReference type="Pfam" id="PF08937">
    <property type="entry name" value="ThsB_TIR"/>
    <property type="match status" value="1"/>
</dbReference>
<keyword evidence="1" id="KW-0472">Membrane</keyword>
<evidence type="ECO:0000313" key="4">
    <source>
        <dbReference type="Proteomes" id="UP000656077"/>
    </source>
</evidence>
<protein>
    <recommendedName>
        <fullName evidence="2">Thoeris protein ThsB TIR-like domain-containing protein</fullName>
    </recommendedName>
</protein>
<organism evidence="3 4">
    <name type="scientific">Clostridium chromiireducens</name>
    <dbReference type="NCBI Taxonomy" id="225345"/>
    <lineage>
        <taxon>Bacteria</taxon>
        <taxon>Bacillati</taxon>
        <taxon>Bacillota</taxon>
        <taxon>Clostridia</taxon>
        <taxon>Eubacteriales</taxon>
        <taxon>Clostridiaceae</taxon>
        <taxon>Clostridium</taxon>
    </lineage>
</organism>
<evidence type="ECO:0000256" key="1">
    <source>
        <dbReference type="SAM" id="Phobius"/>
    </source>
</evidence>
<feature type="domain" description="Thoeris protein ThsB TIR-like" evidence="2">
    <location>
        <begin position="15"/>
        <end position="91"/>
    </location>
</feature>
<dbReference type="SUPFAM" id="SSF52206">
    <property type="entry name" value="Hypothetical protein MTH538"/>
    <property type="match status" value="1"/>
</dbReference>
<dbReference type="InterPro" id="IPR036490">
    <property type="entry name" value="ThsB_TIR-like_sf"/>
</dbReference>
<evidence type="ECO:0000259" key="2">
    <source>
        <dbReference type="Pfam" id="PF08937"/>
    </source>
</evidence>
<name>A0A964W214_9CLOT</name>
<sequence length="92" mass="10979">MSKTYNLFINHSLWYDDKYQRLIHLINKEDISYKNYSFPKADPTHNANNDKELYAASIVIILASVYATYIKWINKEIKIAKRFDKTIIVVEY</sequence>
<evidence type="ECO:0000313" key="3">
    <source>
        <dbReference type="EMBL" id="MVX63730.1"/>
    </source>
</evidence>
<dbReference type="Gene3D" id="3.40.50.9200">
    <property type="entry name" value="Hypothetical protein MTH538"/>
    <property type="match status" value="1"/>
</dbReference>
<feature type="transmembrane region" description="Helical" evidence="1">
    <location>
        <begin position="53"/>
        <end position="72"/>
    </location>
</feature>
<dbReference type="EMBL" id="WSRQ01000010">
    <property type="protein sequence ID" value="MVX63730.1"/>
    <property type="molecule type" value="Genomic_DNA"/>
</dbReference>
<dbReference type="Proteomes" id="UP000656077">
    <property type="component" value="Unassembled WGS sequence"/>
</dbReference>
<comment type="caution">
    <text evidence="3">The sequence shown here is derived from an EMBL/GenBank/DDBJ whole genome shotgun (WGS) entry which is preliminary data.</text>
</comment>
<dbReference type="RefSeq" id="WP_160358870.1">
    <property type="nucleotide sequence ID" value="NZ_WSRQ01000010.1"/>
</dbReference>
<proteinExistence type="predicted"/>
<reference evidence="3" key="1">
    <citation type="submission" date="2019-12" db="EMBL/GenBank/DDBJ databases">
        <title>Microbes associate with the intestines of laboratory mice.</title>
        <authorList>
            <person name="Navarre W."/>
            <person name="Wong E."/>
        </authorList>
    </citation>
    <scope>NUCLEOTIDE SEQUENCE</scope>
    <source>
        <strain evidence="3">NM79_F5</strain>
    </source>
</reference>